<gene>
    <name evidence="1" type="ORF">QO002_004331</name>
</gene>
<dbReference type="EMBL" id="JAUSVF010000002">
    <property type="protein sequence ID" value="MDQ0322125.1"/>
    <property type="molecule type" value="Genomic_DNA"/>
</dbReference>
<comment type="caution">
    <text evidence="1">The sequence shown here is derived from an EMBL/GenBank/DDBJ whole genome shotgun (WGS) entry which is preliminary data.</text>
</comment>
<accession>A0ABU0BV64</accession>
<evidence type="ECO:0000313" key="1">
    <source>
        <dbReference type="EMBL" id="MDQ0322125.1"/>
    </source>
</evidence>
<protein>
    <submittedName>
        <fullName evidence="1">Uncharacterized protein</fullName>
    </submittedName>
</protein>
<evidence type="ECO:0000313" key="2">
    <source>
        <dbReference type="Proteomes" id="UP001230207"/>
    </source>
</evidence>
<proteinExistence type="predicted"/>
<organism evidence="1 2">
    <name type="scientific">Pararhizobium capsulatum DSM 1112</name>
    <dbReference type="NCBI Taxonomy" id="1121113"/>
    <lineage>
        <taxon>Bacteria</taxon>
        <taxon>Pseudomonadati</taxon>
        <taxon>Pseudomonadota</taxon>
        <taxon>Alphaproteobacteria</taxon>
        <taxon>Hyphomicrobiales</taxon>
        <taxon>Rhizobiaceae</taxon>
        <taxon>Rhizobium/Agrobacterium group</taxon>
        <taxon>Pararhizobium</taxon>
    </lineage>
</organism>
<dbReference type="Proteomes" id="UP001230207">
    <property type="component" value="Unassembled WGS sequence"/>
</dbReference>
<keyword evidence="2" id="KW-1185">Reference proteome</keyword>
<sequence length="31" mass="3395">MVVGTAELGQQRAGKLLAGFAKRLDRRQPRA</sequence>
<name>A0ABU0BV64_9HYPH</name>
<reference evidence="1 2" key="1">
    <citation type="submission" date="2023-07" db="EMBL/GenBank/DDBJ databases">
        <title>Genomic Encyclopedia of Type Strains, Phase IV (KMG-IV): sequencing the most valuable type-strain genomes for metagenomic binning, comparative biology and taxonomic classification.</title>
        <authorList>
            <person name="Goeker M."/>
        </authorList>
    </citation>
    <scope>NUCLEOTIDE SEQUENCE [LARGE SCALE GENOMIC DNA]</scope>
    <source>
        <strain evidence="1 2">DSM 1112</strain>
    </source>
</reference>